<accession>W3WHG9</accession>
<feature type="chain" id="PRO_5004833383" description="Cyanovirin-N domain-containing protein" evidence="1">
    <location>
        <begin position="18"/>
        <end position="150"/>
    </location>
</feature>
<evidence type="ECO:0000313" key="2">
    <source>
        <dbReference type="EMBL" id="ETS73370.1"/>
    </source>
</evidence>
<dbReference type="OrthoDB" id="10345538at2759"/>
<dbReference type="EMBL" id="KI912122">
    <property type="protein sequence ID" value="ETS73370.1"/>
    <property type="molecule type" value="Genomic_DNA"/>
</dbReference>
<dbReference type="InParanoid" id="W3WHG9"/>
<keyword evidence="1" id="KW-0732">Signal</keyword>
<dbReference type="GeneID" id="19279988"/>
<evidence type="ECO:0000313" key="3">
    <source>
        <dbReference type="Proteomes" id="UP000030651"/>
    </source>
</evidence>
<organism evidence="2 3">
    <name type="scientific">Pestalotiopsis fici (strain W106-1 / CGMCC3.15140)</name>
    <dbReference type="NCBI Taxonomy" id="1229662"/>
    <lineage>
        <taxon>Eukaryota</taxon>
        <taxon>Fungi</taxon>
        <taxon>Dikarya</taxon>
        <taxon>Ascomycota</taxon>
        <taxon>Pezizomycotina</taxon>
        <taxon>Sordariomycetes</taxon>
        <taxon>Xylariomycetidae</taxon>
        <taxon>Amphisphaeriales</taxon>
        <taxon>Sporocadaceae</taxon>
        <taxon>Pestalotiopsis</taxon>
    </lineage>
</organism>
<sequence>MQFFATTLLSLAATTLAAPSVAPRGLDIGSCCATTEGGTILTRCVGFDPSDAATVARRGVGTLATGETGKLLARCSRSVDTSSPLAARGLDIGSCCATSENGKIITRCVGFDPSNAATVARRGDLPVGACSAVDTNGNLISSDSNAATVA</sequence>
<evidence type="ECO:0008006" key="4">
    <source>
        <dbReference type="Google" id="ProtNLM"/>
    </source>
</evidence>
<dbReference type="Proteomes" id="UP000030651">
    <property type="component" value="Unassembled WGS sequence"/>
</dbReference>
<dbReference type="KEGG" id="pfy:PFICI_14975"/>
<reference evidence="3" key="1">
    <citation type="journal article" date="2015" name="BMC Genomics">
        <title>Genomic and transcriptomic analysis of the endophytic fungus Pestalotiopsis fici reveals its lifestyle and high potential for synthesis of natural products.</title>
        <authorList>
            <person name="Wang X."/>
            <person name="Zhang X."/>
            <person name="Liu L."/>
            <person name="Xiang M."/>
            <person name="Wang W."/>
            <person name="Sun X."/>
            <person name="Che Y."/>
            <person name="Guo L."/>
            <person name="Liu G."/>
            <person name="Guo L."/>
            <person name="Wang C."/>
            <person name="Yin W.B."/>
            <person name="Stadler M."/>
            <person name="Zhang X."/>
            <person name="Liu X."/>
        </authorList>
    </citation>
    <scope>NUCLEOTIDE SEQUENCE [LARGE SCALE GENOMIC DNA]</scope>
    <source>
        <strain evidence="3">W106-1 / CGMCC3.15140</strain>
    </source>
</reference>
<proteinExistence type="predicted"/>
<protein>
    <recommendedName>
        <fullName evidence="4">Cyanovirin-N domain-containing protein</fullName>
    </recommendedName>
</protein>
<dbReference type="AlphaFoldDB" id="W3WHG9"/>
<feature type="signal peptide" evidence="1">
    <location>
        <begin position="1"/>
        <end position="17"/>
    </location>
</feature>
<dbReference type="RefSeq" id="XP_007841747.1">
    <property type="nucleotide sequence ID" value="XM_007843556.1"/>
</dbReference>
<name>W3WHG9_PESFW</name>
<evidence type="ECO:0000256" key="1">
    <source>
        <dbReference type="SAM" id="SignalP"/>
    </source>
</evidence>
<keyword evidence="3" id="KW-1185">Reference proteome</keyword>
<dbReference type="HOGENOM" id="CLU_1741224_0_0_1"/>
<gene>
    <name evidence="2" type="ORF">PFICI_14975</name>
</gene>